<protein>
    <submittedName>
        <fullName evidence="1">Uncharacterized protein</fullName>
    </submittedName>
</protein>
<dbReference type="AlphaFoldDB" id="A0A5Y3WBW7"/>
<accession>A0A5Y3WBW7</accession>
<dbReference type="EMBL" id="AAIYJF010000034">
    <property type="protein sequence ID" value="ECJ4380530.1"/>
    <property type="molecule type" value="Genomic_DNA"/>
</dbReference>
<name>A0A5Y3WBW7_SALDZ</name>
<proteinExistence type="predicted"/>
<evidence type="ECO:0000313" key="1">
    <source>
        <dbReference type="EMBL" id="ECJ4380530.1"/>
    </source>
</evidence>
<reference evidence="1" key="1">
    <citation type="submission" date="2018-05" db="EMBL/GenBank/DDBJ databases">
        <authorList>
            <person name="Ashton P.M."/>
            <person name="Dallman T."/>
            <person name="Nair S."/>
            <person name="De Pinna E."/>
            <person name="Peters T."/>
            <person name="Grant K."/>
        </authorList>
    </citation>
    <scope>NUCLEOTIDE SEQUENCE [LARGE SCALE GENOMIC DNA]</scope>
    <source>
        <strain evidence="1">474878</strain>
    </source>
</reference>
<dbReference type="Proteomes" id="UP000839781">
    <property type="component" value="Unassembled WGS sequence"/>
</dbReference>
<gene>
    <name evidence="1" type="ORF">DLB95_25810</name>
</gene>
<sequence>MSKLTRELAAQSMLSSIENYVFEIIDSVENDVGVLTAEDHYTLNAWVRNAVEKAATELEADEQCRVYELEQRITEMEIELSVKDAAIIELRQQYSRLQETRYETSCRTPAPAQDNS</sequence>
<organism evidence="1">
    <name type="scientific">Salmonella diarizonae</name>
    <dbReference type="NCBI Taxonomy" id="59204"/>
    <lineage>
        <taxon>Bacteria</taxon>
        <taxon>Pseudomonadati</taxon>
        <taxon>Pseudomonadota</taxon>
        <taxon>Gammaproteobacteria</taxon>
        <taxon>Enterobacterales</taxon>
        <taxon>Enterobacteriaceae</taxon>
        <taxon>Salmonella</taxon>
    </lineage>
</organism>
<comment type="caution">
    <text evidence="1">The sequence shown here is derived from an EMBL/GenBank/DDBJ whole genome shotgun (WGS) entry which is preliminary data.</text>
</comment>